<dbReference type="Proteomes" id="UP000282106">
    <property type="component" value="Unassembled WGS sequence"/>
</dbReference>
<dbReference type="InterPro" id="IPR028921">
    <property type="entry name" value="NTF2_fold_dom"/>
</dbReference>
<sequence>MRWNGLRALALLAALLGGPAWAAEPEEPLKPWDSGMYAPAFSLKAPDGKTQSFPELAAGKPVVLMFWPAWDPYSRALQPYLHSIREDYRVAGVEVWMISVRAMEGVDPVQVLKQRRYRFPLLLDGDDALSLYRVEYTPWVVVIDGQRNIVYTRPPKPPSPASVADSIRKTLNELLGAQKAVPLPKSYPPSLPLPVELGGAGYSSPLPPLPQEQWQPWLEQYLAGVPASEFVAGVPRRGPVSSGKAAIAIARELWTQAYGEAEVLAQAPYRAYRLDNQWVVLGSAASGKLGDGLILVIEQDSGRVQRLERGN</sequence>
<dbReference type="InterPro" id="IPR000866">
    <property type="entry name" value="AhpC/TSA"/>
</dbReference>
<dbReference type="SUPFAM" id="SSF52833">
    <property type="entry name" value="Thioredoxin-like"/>
    <property type="match status" value="1"/>
</dbReference>
<protein>
    <recommendedName>
        <fullName evidence="2">Thioredoxin domain-containing protein</fullName>
    </recommendedName>
</protein>
<dbReference type="PANTHER" id="PTHR42852">
    <property type="entry name" value="THIOL:DISULFIDE INTERCHANGE PROTEIN DSBE"/>
    <property type="match status" value="1"/>
</dbReference>
<dbReference type="RefSeq" id="WP_123212412.1">
    <property type="nucleotide sequence ID" value="NZ_RJVO01000006.1"/>
</dbReference>
<dbReference type="GO" id="GO:0016209">
    <property type="term" value="F:antioxidant activity"/>
    <property type="evidence" value="ECO:0007669"/>
    <property type="project" value="InterPro"/>
</dbReference>
<dbReference type="Pfam" id="PF00578">
    <property type="entry name" value="AhpC-TSA"/>
    <property type="match status" value="1"/>
</dbReference>
<evidence type="ECO:0000313" key="4">
    <source>
        <dbReference type="Proteomes" id="UP000282106"/>
    </source>
</evidence>
<dbReference type="Pfam" id="PF15631">
    <property type="entry name" value="Imm-NTF2-2"/>
    <property type="match status" value="1"/>
</dbReference>
<dbReference type="CDD" id="cd02966">
    <property type="entry name" value="TlpA_like_family"/>
    <property type="match status" value="1"/>
</dbReference>
<dbReference type="InterPro" id="IPR036249">
    <property type="entry name" value="Thioredoxin-like_sf"/>
</dbReference>
<keyword evidence="4" id="KW-1185">Reference proteome</keyword>
<gene>
    <name evidence="3" type="ORF">ED208_13335</name>
</gene>
<dbReference type="PANTHER" id="PTHR42852:SF17">
    <property type="entry name" value="THIOREDOXIN-LIKE PROTEIN HI_1115"/>
    <property type="match status" value="1"/>
</dbReference>
<comment type="caution">
    <text evidence="3">The sequence shown here is derived from an EMBL/GenBank/DDBJ whole genome shotgun (WGS) entry which is preliminary data.</text>
</comment>
<name>A0A3N0V7L4_9GAMM</name>
<dbReference type="AlphaFoldDB" id="A0A3N0V7L4"/>
<evidence type="ECO:0000259" key="2">
    <source>
        <dbReference type="PROSITE" id="PS51352"/>
    </source>
</evidence>
<dbReference type="Gene3D" id="3.40.30.10">
    <property type="entry name" value="Glutaredoxin"/>
    <property type="match status" value="1"/>
</dbReference>
<dbReference type="GO" id="GO:0016491">
    <property type="term" value="F:oxidoreductase activity"/>
    <property type="evidence" value="ECO:0007669"/>
    <property type="project" value="InterPro"/>
</dbReference>
<accession>A0A3N0V7L4</accession>
<evidence type="ECO:0000313" key="3">
    <source>
        <dbReference type="EMBL" id="ROH88790.1"/>
    </source>
</evidence>
<keyword evidence="1" id="KW-0732">Signal</keyword>
<dbReference type="PROSITE" id="PS51352">
    <property type="entry name" value="THIOREDOXIN_2"/>
    <property type="match status" value="1"/>
</dbReference>
<reference evidence="3 4" key="1">
    <citation type="submission" date="2018-10" db="EMBL/GenBank/DDBJ databases">
        <authorList>
            <person name="Chen W.-M."/>
        </authorList>
    </citation>
    <scope>NUCLEOTIDE SEQUENCE [LARGE SCALE GENOMIC DNA]</scope>
    <source>
        <strain evidence="3 4">THS-13</strain>
    </source>
</reference>
<dbReference type="InParanoid" id="A0A3N0V7L4"/>
<feature type="chain" id="PRO_5018025609" description="Thioredoxin domain-containing protein" evidence="1">
    <location>
        <begin position="23"/>
        <end position="311"/>
    </location>
</feature>
<organism evidence="3 4">
    <name type="scientific">Stagnimonas aquatica</name>
    <dbReference type="NCBI Taxonomy" id="2689987"/>
    <lineage>
        <taxon>Bacteria</taxon>
        <taxon>Pseudomonadati</taxon>
        <taxon>Pseudomonadota</taxon>
        <taxon>Gammaproteobacteria</taxon>
        <taxon>Nevskiales</taxon>
        <taxon>Nevskiaceae</taxon>
        <taxon>Stagnimonas</taxon>
    </lineage>
</organism>
<dbReference type="InterPro" id="IPR050553">
    <property type="entry name" value="Thioredoxin_ResA/DsbE_sf"/>
</dbReference>
<evidence type="ECO:0000256" key="1">
    <source>
        <dbReference type="SAM" id="SignalP"/>
    </source>
</evidence>
<dbReference type="EMBL" id="RJVO01000006">
    <property type="protein sequence ID" value="ROH88790.1"/>
    <property type="molecule type" value="Genomic_DNA"/>
</dbReference>
<feature type="signal peptide" evidence="1">
    <location>
        <begin position="1"/>
        <end position="22"/>
    </location>
</feature>
<dbReference type="InterPro" id="IPR013766">
    <property type="entry name" value="Thioredoxin_domain"/>
</dbReference>
<proteinExistence type="predicted"/>
<feature type="domain" description="Thioredoxin" evidence="2">
    <location>
        <begin position="32"/>
        <end position="176"/>
    </location>
</feature>